<evidence type="ECO:0000256" key="4">
    <source>
        <dbReference type="HAMAP-Rule" id="MF_01657"/>
    </source>
</evidence>
<evidence type="ECO:0000256" key="1">
    <source>
        <dbReference type="ARBA" id="ARBA00009244"/>
    </source>
</evidence>
<dbReference type="SUPFAM" id="SSF51735">
    <property type="entry name" value="NAD(P)-binding Rossmann-fold domains"/>
    <property type="match status" value="1"/>
</dbReference>
<feature type="domain" description="Semialdehyde dehydrogenase NAD-binding" evidence="5">
    <location>
        <begin position="6"/>
        <end position="121"/>
    </location>
</feature>
<dbReference type="SUPFAM" id="SSF55347">
    <property type="entry name" value="Glyceraldehyde-3-phosphate dehydrogenase-like, C-terminal domain"/>
    <property type="match status" value="1"/>
</dbReference>
<comment type="similarity">
    <text evidence="1 4">Belongs to the acetaldehyde dehydrogenase family.</text>
</comment>
<evidence type="ECO:0000256" key="2">
    <source>
        <dbReference type="ARBA" id="ARBA00022797"/>
    </source>
</evidence>
<evidence type="ECO:0000313" key="7">
    <source>
        <dbReference type="Proteomes" id="UP000183299"/>
    </source>
</evidence>
<dbReference type="RefSeq" id="WP_066608918.1">
    <property type="nucleotide sequence ID" value="NZ_FORY01000032.1"/>
</dbReference>
<evidence type="ECO:0000259" key="5">
    <source>
        <dbReference type="SMART" id="SM00859"/>
    </source>
</evidence>
<dbReference type="Proteomes" id="UP000183299">
    <property type="component" value="Unassembled WGS sequence"/>
</dbReference>
<dbReference type="GO" id="GO:0008774">
    <property type="term" value="F:acetaldehyde dehydrogenase (acetylating) activity"/>
    <property type="evidence" value="ECO:0007669"/>
    <property type="project" value="UniProtKB-UniRule"/>
</dbReference>
<comment type="catalytic activity">
    <reaction evidence="4">
        <text>acetaldehyde + NAD(+) + CoA = acetyl-CoA + NADH + H(+)</text>
        <dbReference type="Rhea" id="RHEA:23288"/>
        <dbReference type="ChEBI" id="CHEBI:15343"/>
        <dbReference type="ChEBI" id="CHEBI:15378"/>
        <dbReference type="ChEBI" id="CHEBI:57287"/>
        <dbReference type="ChEBI" id="CHEBI:57288"/>
        <dbReference type="ChEBI" id="CHEBI:57540"/>
        <dbReference type="ChEBI" id="CHEBI:57945"/>
        <dbReference type="EC" id="1.2.1.10"/>
    </reaction>
</comment>
<feature type="binding site" evidence="4">
    <location>
        <position position="273"/>
    </location>
    <ligand>
        <name>NAD(+)</name>
        <dbReference type="ChEBI" id="CHEBI:57540"/>
    </ligand>
</feature>
<dbReference type="AlphaFoldDB" id="A0A1I3WVE4"/>
<dbReference type="NCBIfam" id="TIGR03215">
    <property type="entry name" value="ac_ald_DH_ac"/>
    <property type="match status" value="1"/>
</dbReference>
<keyword evidence="3 4" id="KW-0520">NAD</keyword>
<keyword evidence="2 4" id="KW-0058">Aromatic hydrocarbons catabolism</keyword>
<dbReference type="InterPro" id="IPR036291">
    <property type="entry name" value="NAD(P)-bd_dom_sf"/>
</dbReference>
<accession>A0A1I3WVE4</accession>
<dbReference type="InterPro" id="IPR003361">
    <property type="entry name" value="Acetaldehyde_dehydrogenase"/>
</dbReference>
<sequence length="304" mass="32282">MTQKLKVAVIGSGNTGIDLLMKLQGSEWLEPIWMVGLDPDSEGLVRARDMGLKTSTEGVDALLAHVRNDDIRIAFDATSAYALAASARELNALGVLMIDLMPAATGSYCIPAVNMRAHTGKLEMNVNMVTCAGQASIPMVAAISQVQHVTYAETVATVSSKSIGSGTRKSIDEFIRATANAIEQVGGADKGKAMIIANPAEPPLLMRDTIHCLVEGTPDEEAIRASVAAMVQQVQDYVPGYRLVNGLVFTGNRVSIYVEIEGLGDDLPQYAGNIDIMTSSALRTAETFAIEVSSQAITLPERTA</sequence>
<organism evidence="6 7">
    <name type="scientific">Celeribacter halophilus</name>
    <dbReference type="NCBI Taxonomy" id="576117"/>
    <lineage>
        <taxon>Bacteria</taxon>
        <taxon>Pseudomonadati</taxon>
        <taxon>Pseudomonadota</taxon>
        <taxon>Alphaproteobacteria</taxon>
        <taxon>Rhodobacterales</taxon>
        <taxon>Roseobacteraceae</taxon>
        <taxon>Celeribacter</taxon>
    </lineage>
</organism>
<reference evidence="6 7" key="1">
    <citation type="submission" date="2016-10" db="EMBL/GenBank/DDBJ databases">
        <authorList>
            <person name="de Groot N.N."/>
        </authorList>
    </citation>
    <scope>NUCLEOTIDE SEQUENCE [LARGE SCALE GENOMIC DNA]</scope>
    <source>
        <strain evidence="6 7">CGMCC 1.8891</strain>
    </source>
</reference>
<dbReference type="Gene3D" id="3.30.360.10">
    <property type="entry name" value="Dihydrodipicolinate Reductase, domain 2"/>
    <property type="match status" value="1"/>
</dbReference>
<comment type="caution">
    <text evidence="4">Lacks conserved residue(s) required for the propagation of feature annotation.</text>
</comment>
<dbReference type="EMBL" id="FORY01000032">
    <property type="protein sequence ID" value="SFK11270.1"/>
    <property type="molecule type" value="Genomic_DNA"/>
</dbReference>
<dbReference type="NCBIfam" id="NF006157">
    <property type="entry name" value="PRK08300.1"/>
    <property type="match status" value="1"/>
</dbReference>
<dbReference type="InterPro" id="IPR015426">
    <property type="entry name" value="Acetylaldehyde_DH_C"/>
</dbReference>
<dbReference type="SMART" id="SM00859">
    <property type="entry name" value="Semialdhyde_dh"/>
    <property type="match status" value="1"/>
</dbReference>
<dbReference type="InterPro" id="IPR000534">
    <property type="entry name" value="Semialdehyde_DH_NAD-bd"/>
</dbReference>
<name>A0A1I3WVE4_9RHOB</name>
<dbReference type="PIRSF" id="PIRSF015689">
    <property type="entry name" value="Actaldh_dh_actl"/>
    <property type="match status" value="1"/>
</dbReference>
<proteinExistence type="inferred from homology"/>
<dbReference type="EC" id="1.2.1.10" evidence="4"/>
<dbReference type="GO" id="GO:0051287">
    <property type="term" value="F:NAD binding"/>
    <property type="evidence" value="ECO:0007669"/>
    <property type="project" value="UniProtKB-UniRule"/>
</dbReference>
<dbReference type="GeneID" id="98666906"/>
<gene>
    <name evidence="6" type="ORF">SAMN04488138_1326</name>
</gene>
<evidence type="ECO:0000256" key="3">
    <source>
        <dbReference type="ARBA" id="ARBA00023027"/>
    </source>
</evidence>
<dbReference type="Pfam" id="PF09290">
    <property type="entry name" value="AcetDehyd-dimer"/>
    <property type="match status" value="1"/>
</dbReference>
<evidence type="ECO:0000313" key="6">
    <source>
        <dbReference type="EMBL" id="SFK11270.1"/>
    </source>
</evidence>
<keyword evidence="7" id="KW-1185">Reference proteome</keyword>
<dbReference type="OrthoDB" id="9786743at2"/>
<feature type="active site" description="Acyl-thioester intermediate" evidence="4">
    <location>
        <position position="131"/>
    </location>
</feature>
<protein>
    <recommendedName>
        <fullName evidence="4">Acetaldehyde dehydrogenase</fullName>
        <ecNumber evidence="4">1.2.1.10</ecNumber>
    </recommendedName>
    <alternativeName>
        <fullName evidence="4">Acetaldehyde dehydrogenase [acetylating]</fullName>
    </alternativeName>
</protein>
<keyword evidence="4" id="KW-0560">Oxidoreductase</keyword>
<dbReference type="CDD" id="cd23933">
    <property type="entry name" value="ALDH_C"/>
    <property type="match status" value="1"/>
</dbReference>
<dbReference type="STRING" id="576117.SAMN04488138_1326"/>
<dbReference type="Gene3D" id="3.40.50.720">
    <property type="entry name" value="NAD(P)-binding Rossmann-like Domain"/>
    <property type="match status" value="1"/>
</dbReference>
<dbReference type="HAMAP" id="MF_01657">
    <property type="entry name" value="Ac_ald_DH_ac"/>
    <property type="match status" value="1"/>
</dbReference>